<evidence type="ECO:0000259" key="1">
    <source>
        <dbReference type="Pfam" id="PF16087"/>
    </source>
</evidence>
<name>A0A6L2PTT7_COPFO</name>
<protein>
    <recommendedName>
        <fullName evidence="1">DUF4817 domain-containing protein</fullName>
    </recommendedName>
</protein>
<dbReference type="AlphaFoldDB" id="A0A6L2PTT7"/>
<dbReference type="Pfam" id="PF16087">
    <property type="entry name" value="DUF4817"/>
    <property type="match status" value="1"/>
</dbReference>
<accession>A0A6L2PTT7</accession>
<sequence length="92" mass="10886">MAGMRYTIQQRVYLVQTYFKYESARKGCRKFRCQFPREPVPSRQAIHYLVNKLTTTGSLVDKKPDRERTVLTEEKLDETGTELETLPRIFLL</sequence>
<proteinExistence type="predicted"/>
<dbReference type="EMBL" id="BLKM01000560">
    <property type="protein sequence ID" value="GFG35644.1"/>
    <property type="molecule type" value="Genomic_DNA"/>
</dbReference>
<evidence type="ECO:0000313" key="3">
    <source>
        <dbReference type="Proteomes" id="UP000502823"/>
    </source>
</evidence>
<feature type="domain" description="DUF4817" evidence="1">
    <location>
        <begin position="7"/>
        <end position="59"/>
    </location>
</feature>
<gene>
    <name evidence="2" type="ORF">Cfor_02565</name>
</gene>
<organism evidence="2 3">
    <name type="scientific">Coptotermes formosanus</name>
    <name type="common">Formosan subterranean termite</name>
    <dbReference type="NCBI Taxonomy" id="36987"/>
    <lineage>
        <taxon>Eukaryota</taxon>
        <taxon>Metazoa</taxon>
        <taxon>Ecdysozoa</taxon>
        <taxon>Arthropoda</taxon>
        <taxon>Hexapoda</taxon>
        <taxon>Insecta</taxon>
        <taxon>Pterygota</taxon>
        <taxon>Neoptera</taxon>
        <taxon>Polyneoptera</taxon>
        <taxon>Dictyoptera</taxon>
        <taxon>Blattodea</taxon>
        <taxon>Blattoidea</taxon>
        <taxon>Termitoidae</taxon>
        <taxon>Rhinotermitidae</taxon>
        <taxon>Coptotermes</taxon>
    </lineage>
</organism>
<evidence type="ECO:0000313" key="2">
    <source>
        <dbReference type="EMBL" id="GFG35644.1"/>
    </source>
</evidence>
<comment type="caution">
    <text evidence="2">The sequence shown here is derived from an EMBL/GenBank/DDBJ whole genome shotgun (WGS) entry which is preliminary data.</text>
</comment>
<dbReference type="InParanoid" id="A0A6L2PTT7"/>
<dbReference type="InterPro" id="IPR032135">
    <property type="entry name" value="DUF4817"/>
</dbReference>
<dbReference type="Proteomes" id="UP000502823">
    <property type="component" value="Unassembled WGS sequence"/>
</dbReference>
<reference evidence="3" key="1">
    <citation type="submission" date="2020-01" db="EMBL/GenBank/DDBJ databases">
        <title>Draft genome sequence of the Termite Coptotermes fromosanus.</title>
        <authorList>
            <person name="Itakura S."/>
            <person name="Yosikawa Y."/>
            <person name="Umezawa K."/>
        </authorList>
    </citation>
    <scope>NUCLEOTIDE SEQUENCE [LARGE SCALE GENOMIC DNA]</scope>
</reference>
<keyword evidence="3" id="KW-1185">Reference proteome</keyword>
<dbReference type="OrthoDB" id="8045666at2759"/>